<feature type="transmembrane region" description="Helical" evidence="1">
    <location>
        <begin position="433"/>
        <end position="454"/>
    </location>
</feature>
<evidence type="ECO:0000256" key="1">
    <source>
        <dbReference type="SAM" id="Phobius"/>
    </source>
</evidence>
<dbReference type="EMBL" id="JAJEQX010000019">
    <property type="protein sequence ID" value="MCC2254928.1"/>
    <property type="molecule type" value="Genomic_DNA"/>
</dbReference>
<evidence type="ECO:0000313" key="3">
    <source>
        <dbReference type="Proteomes" id="UP001198151"/>
    </source>
</evidence>
<keyword evidence="3" id="KW-1185">Reference proteome</keyword>
<reference evidence="2 3" key="1">
    <citation type="submission" date="2021-10" db="EMBL/GenBank/DDBJ databases">
        <title>Anaerobic single-cell dispensing facilitates the cultivation of human gut bacteria.</title>
        <authorList>
            <person name="Afrizal A."/>
        </authorList>
    </citation>
    <scope>NUCLEOTIDE SEQUENCE [LARGE SCALE GENOMIC DNA]</scope>
    <source>
        <strain evidence="2 3">CLA-AA-H200</strain>
    </source>
</reference>
<gene>
    <name evidence="2" type="ORF">LKD70_10945</name>
</gene>
<protein>
    <submittedName>
        <fullName evidence="2">Uncharacterized protein</fullName>
    </submittedName>
</protein>
<keyword evidence="1" id="KW-1133">Transmembrane helix</keyword>
<evidence type="ECO:0000313" key="2">
    <source>
        <dbReference type="EMBL" id="MCC2254928.1"/>
    </source>
</evidence>
<proteinExistence type="predicted"/>
<dbReference type="Proteomes" id="UP001198151">
    <property type="component" value="Unassembled WGS sequence"/>
</dbReference>
<name>A0ABS8FXZ4_9FIRM</name>
<organism evidence="2 3">
    <name type="scientific">Ruminococcus turbiniformis</name>
    <dbReference type="NCBI Taxonomy" id="2881258"/>
    <lineage>
        <taxon>Bacteria</taxon>
        <taxon>Bacillati</taxon>
        <taxon>Bacillota</taxon>
        <taxon>Clostridia</taxon>
        <taxon>Eubacteriales</taxon>
        <taxon>Oscillospiraceae</taxon>
        <taxon>Ruminococcus</taxon>
    </lineage>
</organism>
<accession>A0ABS8FXZ4</accession>
<dbReference type="Gene3D" id="2.60.40.3680">
    <property type="match status" value="1"/>
</dbReference>
<keyword evidence="1" id="KW-0472">Membrane</keyword>
<sequence>MQKYGIMRVFANSAQSDWSGTDAYGVVSGDGDCPVVVENEKLTFDISEFPQMYYSSLDEYLAYPGRVNAEYTFYNPSDDTVRAVLMFPFGQSPDYGYTYDDAAETAYPAADAENLEITVNGAPIEKKLRLTWAGGGEFDLEKGLERLRAETDGDSFYSPDLPVVRYTYKISGIDEEKYDAASAGAVIRGDGTRTKLFFENMSGYARKEDGAEISAWAQNGETLSVYVLGEEPGEMPEWYFCSDGSMEERIDGEALLTGTEQLTMEEFVRMICPSPDPAYETDLYHAVTEALTVYEQDCGVIMSDFFSSSRYLMDSLMRWYEYEITLGPGERIVNRVEAPVYPAVQDADQTPEYTYTYLLSPAQTWNGFGTLEISVNTPYFMTESNMGEGETRQEGYTFSFDSLPEGEFVFTLSESEQAAGEDGFLSHVLEDQIFPGAVSVLLGAAAITAVILAISHRQKGKRR</sequence>
<keyword evidence="1" id="KW-0812">Transmembrane</keyword>
<dbReference type="RefSeq" id="WP_227708069.1">
    <property type="nucleotide sequence ID" value="NZ_JAJEQX010000019.1"/>
</dbReference>
<comment type="caution">
    <text evidence="2">The sequence shown here is derived from an EMBL/GenBank/DDBJ whole genome shotgun (WGS) entry which is preliminary data.</text>
</comment>